<proteinExistence type="predicted"/>
<dbReference type="AlphaFoldDB" id="A0A453QRN9"/>
<name>A0A453QRN9_AEGTS</name>
<reference evidence="4" key="3">
    <citation type="journal article" date="2017" name="Nature">
        <title>Genome sequence of the progenitor of the wheat D genome Aegilops tauschii.</title>
        <authorList>
            <person name="Luo M.C."/>
            <person name="Gu Y.Q."/>
            <person name="Puiu D."/>
            <person name="Wang H."/>
            <person name="Twardziok S.O."/>
            <person name="Deal K.R."/>
            <person name="Huo N."/>
            <person name="Zhu T."/>
            <person name="Wang L."/>
            <person name="Wang Y."/>
            <person name="McGuire P.E."/>
            <person name="Liu S."/>
            <person name="Long H."/>
            <person name="Ramasamy R.K."/>
            <person name="Rodriguez J.C."/>
            <person name="Van S.L."/>
            <person name="Yuan L."/>
            <person name="Wang Z."/>
            <person name="Xia Z."/>
            <person name="Xiao L."/>
            <person name="Anderson O.D."/>
            <person name="Ouyang S."/>
            <person name="Liang Y."/>
            <person name="Zimin A.V."/>
            <person name="Pertea G."/>
            <person name="Qi P."/>
            <person name="Bennetzen J.L."/>
            <person name="Dai X."/>
            <person name="Dawson M.W."/>
            <person name="Muller H.G."/>
            <person name="Kugler K."/>
            <person name="Rivarola-Duarte L."/>
            <person name="Spannagl M."/>
            <person name="Mayer K.F.X."/>
            <person name="Lu F.H."/>
            <person name="Bevan M.W."/>
            <person name="Leroy P."/>
            <person name="Li P."/>
            <person name="You F.M."/>
            <person name="Sun Q."/>
            <person name="Liu Z."/>
            <person name="Lyons E."/>
            <person name="Wicker T."/>
            <person name="Salzberg S.L."/>
            <person name="Devos K.M."/>
            <person name="Dvorak J."/>
        </authorList>
    </citation>
    <scope>NUCLEOTIDE SEQUENCE [LARGE SCALE GENOMIC DNA]</scope>
    <source>
        <strain evidence="4">cv. AL8/78</strain>
    </source>
</reference>
<dbReference type="PANTHER" id="PTHR24223">
    <property type="entry name" value="ATP-BINDING CASSETTE SUB-FAMILY C"/>
    <property type="match status" value="1"/>
</dbReference>
<dbReference type="GO" id="GO:0005524">
    <property type="term" value="F:ATP binding"/>
    <property type="evidence" value="ECO:0007669"/>
    <property type="project" value="UniProtKB-KW"/>
</dbReference>
<keyword evidence="2" id="KW-0067">ATP-binding</keyword>
<dbReference type="GO" id="GO:0016887">
    <property type="term" value="F:ATP hydrolysis activity"/>
    <property type="evidence" value="ECO:0007669"/>
    <property type="project" value="InterPro"/>
</dbReference>
<dbReference type="Proteomes" id="UP000015105">
    <property type="component" value="Chromosome 7D"/>
</dbReference>
<dbReference type="InterPro" id="IPR027417">
    <property type="entry name" value="P-loop_NTPase"/>
</dbReference>
<dbReference type="Gene3D" id="3.40.50.300">
    <property type="entry name" value="P-loop containing nucleotide triphosphate hydrolases"/>
    <property type="match status" value="1"/>
</dbReference>
<dbReference type="GO" id="GO:0016020">
    <property type="term" value="C:membrane"/>
    <property type="evidence" value="ECO:0007669"/>
    <property type="project" value="TreeGrafter"/>
</dbReference>
<dbReference type="FunFam" id="3.40.50.300:FF:001958">
    <property type="entry name" value="ATP binding cassette subfamily C member 11"/>
    <property type="match status" value="1"/>
</dbReference>
<evidence type="ECO:0000256" key="1">
    <source>
        <dbReference type="ARBA" id="ARBA00022741"/>
    </source>
</evidence>
<evidence type="ECO:0000259" key="3">
    <source>
        <dbReference type="Pfam" id="PF00005"/>
    </source>
</evidence>
<evidence type="ECO:0000313" key="4">
    <source>
        <dbReference type="EnsemblPlants" id="AET7Gv20299500.5"/>
    </source>
</evidence>
<reference evidence="5" key="2">
    <citation type="journal article" date="2017" name="Nat. Plants">
        <title>The Aegilops tauschii genome reveals multiple impacts of transposons.</title>
        <authorList>
            <person name="Zhao G."/>
            <person name="Zou C."/>
            <person name="Li K."/>
            <person name="Wang K."/>
            <person name="Li T."/>
            <person name="Gao L."/>
            <person name="Zhang X."/>
            <person name="Wang H."/>
            <person name="Yang Z."/>
            <person name="Liu X."/>
            <person name="Jiang W."/>
            <person name="Mao L."/>
            <person name="Kong X."/>
            <person name="Jiao Y."/>
            <person name="Jia J."/>
        </authorList>
    </citation>
    <scope>NUCLEOTIDE SEQUENCE [LARGE SCALE GENOMIC DNA]</scope>
    <source>
        <strain evidence="5">cv. AL8/78</strain>
    </source>
</reference>
<dbReference type="PANTHER" id="PTHR24223:SF363">
    <property type="entry name" value="ABC TRANSPORTER C FAMILY MEMBER 10"/>
    <property type="match status" value="1"/>
</dbReference>
<accession>A0A453QRN9</accession>
<organism evidence="4 5">
    <name type="scientific">Aegilops tauschii subsp. strangulata</name>
    <name type="common">Goatgrass</name>
    <dbReference type="NCBI Taxonomy" id="200361"/>
    <lineage>
        <taxon>Eukaryota</taxon>
        <taxon>Viridiplantae</taxon>
        <taxon>Streptophyta</taxon>
        <taxon>Embryophyta</taxon>
        <taxon>Tracheophyta</taxon>
        <taxon>Spermatophyta</taxon>
        <taxon>Magnoliopsida</taxon>
        <taxon>Liliopsida</taxon>
        <taxon>Poales</taxon>
        <taxon>Poaceae</taxon>
        <taxon>BOP clade</taxon>
        <taxon>Pooideae</taxon>
        <taxon>Triticodae</taxon>
        <taxon>Triticeae</taxon>
        <taxon>Triticinae</taxon>
        <taxon>Aegilops</taxon>
    </lineage>
</organism>
<keyword evidence="5" id="KW-1185">Reference proteome</keyword>
<feature type="domain" description="ABC transporter" evidence="3">
    <location>
        <begin position="106"/>
        <end position="200"/>
    </location>
</feature>
<reference evidence="5" key="1">
    <citation type="journal article" date="2014" name="Science">
        <title>Ancient hybridizations among the ancestral genomes of bread wheat.</title>
        <authorList>
            <consortium name="International Wheat Genome Sequencing Consortium,"/>
            <person name="Marcussen T."/>
            <person name="Sandve S.R."/>
            <person name="Heier L."/>
            <person name="Spannagl M."/>
            <person name="Pfeifer M."/>
            <person name="Jakobsen K.S."/>
            <person name="Wulff B.B."/>
            <person name="Steuernagel B."/>
            <person name="Mayer K.F."/>
            <person name="Olsen O.A."/>
        </authorList>
    </citation>
    <scope>NUCLEOTIDE SEQUENCE [LARGE SCALE GENOMIC DNA]</scope>
    <source>
        <strain evidence="5">cv. AL8/78</strain>
    </source>
</reference>
<dbReference type="InterPro" id="IPR003439">
    <property type="entry name" value="ABC_transporter-like_ATP-bd"/>
</dbReference>
<reference evidence="4" key="4">
    <citation type="submission" date="2019-03" db="UniProtKB">
        <authorList>
            <consortium name="EnsemblPlants"/>
        </authorList>
    </citation>
    <scope>IDENTIFICATION</scope>
</reference>
<dbReference type="InterPro" id="IPR050173">
    <property type="entry name" value="ABC_transporter_C-like"/>
</dbReference>
<evidence type="ECO:0000256" key="2">
    <source>
        <dbReference type="ARBA" id="ARBA00022840"/>
    </source>
</evidence>
<keyword evidence="1" id="KW-0547">Nucleotide-binding</keyword>
<evidence type="ECO:0000313" key="5">
    <source>
        <dbReference type="Proteomes" id="UP000015105"/>
    </source>
</evidence>
<protein>
    <recommendedName>
        <fullName evidence="3">ABC transporter domain-containing protein</fullName>
    </recommendedName>
</protein>
<dbReference type="SUPFAM" id="SSF52540">
    <property type="entry name" value="P-loop containing nucleoside triphosphate hydrolases"/>
    <property type="match status" value="1"/>
</dbReference>
<dbReference type="GO" id="GO:0042626">
    <property type="term" value="F:ATPase-coupled transmembrane transporter activity"/>
    <property type="evidence" value="ECO:0007669"/>
    <property type="project" value="TreeGrafter"/>
</dbReference>
<sequence>TIRAFEEEGRFFAKNLELVDKNAGFVGMALSYGLSLNNSFVSSIQKQCDLANKIISVERVNQYMDIPSEAAEVIEENRPAPDWPQVGSVELNDLKIRYREDTPLVLHGITCKFQGRDKIGIVGRTGSGKTTLIGALFRLVEPAEGKIIIDSVDISTIGLHDLRSRLGIIPQDPTLFQGTVRYNLDPLGQFSDQQIWEVRRLIYLQFRTVSTLSDWDE</sequence>
<reference evidence="4" key="5">
    <citation type="journal article" date="2021" name="G3 (Bethesda)">
        <title>Aegilops tauschii genome assembly Aet v5.0 features greater sequence contiguity and improved annotation.</title>
        <authorList>
            <person name="Wang L."/>
            <person name="Zhu T."/>
            <person name="Rodriguez J.C."/>
            <person name="Deal K.R."/>
            <person name="Dubcovsky J."/>
            <person name="McGuire P.E."/>
            <person name="Lux T."/>
            <person name="Spannagl M."/>
            <person name="Mayer K.F.X."/>
            <person name="Baldrich P."/>
            <person name="Meyers B.C."/>
            <person name="Huo N."/>
            <person name="Gu Y.Q."/>
            <person name="Zhou H."/>
            <person name="Devos K.M."/>
            <person name="Bennetzen J.L."/>
            <person name="Unver T."/>
            <person name="Budak H."/>
            <person name="Gulick P.J."/>
            <person name="Galiba G."/>
            <person name="Kalapos B."/>
            <person name="Nelson D.R."/>
            <person name="Li P."/>
            <person name="You F.M."/>
            <person name="Luo M.C."/>
            <person name="Dvorak J."/>
        </authorList>
    </citation>
    <scope>NUCLEOTIDE SEQUENCE [LARGE SCALE GENOMIC DNA]</scope>
    <source>
        <strain evidence="4">cv. AL8/78</strain>
    </source>
</reference>
<dbReference type="EnsemblPlants" id="AET7Gv20299500.5">
    <property type="protein sequence ID" value="AET7Gv20299500.5"/>
    <property type="gene ID" value="AET7Gv20299500"/>
</dbReference>
<dbReference type="Pfam" id="PF00005">
    <property type="entry name" value="ABC_tran"/>
    <property type="match status" value="1"/>
</dbReference>
<dbReference type="Gramene" id="AET7Gv20299500.5">
    <property type="protein sequence ID" value="AET7Gv20299500.5"/>
    <property type="gene ID" value="AET7Gv20299500"/>
</dbReference>